<evidence type="ECO:0000256" key="2">
    <source>
        <dbReference type="ARBA" id="ARBA00022737"/>
    </source>
</evidence>
<evidence type="ECO:0000259" key="9">
    <source>
        <dbReference type="PROSITE" id="PS51294"/>
    </source>
</evidence>
<evidence type="ECO:0000256" key="3">
    <source>
        <dbReference type="ARBA" id="ARBA00023015"/>
    </source>
</evidence>
<keyword evidence="2" id="KW-0677">Repeat</keyword>
<dbReference type="InterPro" id="IPR017930">
    <property type="entry name" value="Myb_dom"/>
</dbReference>
<feature type="domain" description="Myb-like" evidence="8">
    <location>
        <begin position="41"/>
        <end position="91"/>
    </location>
</feature>
<keyword evidence="3" id="KW-0805">Transcription regulation</keyword>
<dbReference type="InterPro" id="IPR051953">
    <property type="entry name" value="Plant_SW-associated_TFs"/>
</dbReference>
<dbReference type="SMART" id="SM00717">
    <property type="entry name" value="SANT"/>
    <property type="match status" value="1"/>
</dbReference>
<evidence type="ECO:0000259" key="8">
    <source>
        <dbReference type="PROSITE" id="PS50090"/>
    </source>
</evidence>
<dbReference type="PROSITE" id="PS50090">
    <property type="entry name" value="MYB_LIKE"/>
    <property type="match status" value="1"/>
</dbReference>
<dbReference type="Gene3D" id="1.10.10.60">
    <property type="entry name" value="Homeodomain-like"/>
    <property type="match status" value="1"/>
</dbReference>
<dbReference type="AlphaFoldDB" id="A0AAD2E521"/>
<dbReference type="EMBL" id="OU503050">
    <property type="protein sequence ID" value="CAI9777549.1"/>
    <property type="molecule type" value="Genomic_DNA"/>
</dbReference>
<evidence type="ECO:0000313" key="10">
    <source>
        <dbReference type="EMBL" id="CAI9777549.1"/>
    </source>
</evidence>
<evidence type="ECO:0000313" key="11">
    <source>
        <dbReference type="Proteomes" id="UP000834106"/>
    </source>
</evidence>
<sequence>MMSGVKKKITNEEPIFRDMVSRIGLARCGKSCRLQWVNYLKPGVKRGNYRKEEEDLIIQLHAKLGNRWSAIASKVPGRTDNDIKNYWHSHMKKRNKRYAAETGMITKESCKNSSTSEVSQKEEQPYQMQTLIRRG</sequence>
<dbReference type="Pfam" id="PF00249">
    <property type="entry name" value="Myb_DNA-binding"/>
    <property type="match status" value="1"/>
</dbReference>
<comment type="subcellular location">
    <subcellularLocation>
        <location evidence="1">Nucleus</location>
    </subcellularLocation>
</comment>
<keyword evidence="6" id="KW-0539">Nucleus</keyword>
<evidence type="ECO:0000256" key="4">
    <source>
        <dbReference type="ARBA" id="ARBA00023125"/>
    </source>
</evidence>
<dbReference type="CDD" id="cd00167">
    <property type="entry name" value="SANT"/>
    <property type="match status" value="1"/>
</dbReference>
<gene>
    <name evidence="10" type="ORF">FPE_LOCUS24979</name>
</gene>
<dbReference type="Proteomes" id="UP000834106">
    <property type="component" value="Chromosome 15"/>
</dbReference>
<keyword evidence="11" id="KW-1185">Reference proteome</keyword>
<feature type="region of interest" description="Disordered" evidence="7">
    <location>
        <begin position="108"/>
        <end position="135"/>
    </location>
</feature>
<dbReference type="PANTHER" id="PTHR47997:SF34">
    <property type="entry name" value="TRANSCRIPTION FACTOR MYB86-LIKE"/>
    <property type="match status" value="1"/>
</dbReference>
<dbReference type="InterPro" id="IPR009057">
    <property type="entry name" value="Homeodomain-like_sf"/>
</dbReference>
<name>A0AAD2E521_9LAMI</name>
<keyword evidence="4" id="KW-0238">DNA-binding</keyword>
<dbReference type="SUPFAM" id="SSF46689">
    <property type="entry name" value="Homeodomain-like"/>
    <property type="match status" value="1"/>
</dbReference>
<evidence type="ECO:0000256" key="6">
    <source>
        <dbReference type="ARBA" id="ARBA00023242"/>
    </source>
</evidence>
<evidence type="ECO:0000256" key="1">
    <source>
        <dbReference type="ARBA" id="ARBA00004123"/>
    </source>
</evidence>
<reference evidence="10" key="1">
    <citation type="submission" date="2023-05" db="EMBL/GenBank/DDBJ databases">
        <authorList>
            <person name="Huff M."/>
        </authorList>
    </citation>
    <scope>NUCLEOTIDE SEQUENCE</scope>
</reference>
<dbReference type="GO" id="GO:0005634">
    <property type="term" value="C:nucleus"/>
    <property type="evidence" value="ECO:0007669"/>
    <property type="project" value="UniProtKB-SubCell"/>
</dbReference>
<dbReference type="PANTHER" id="PTHR47997">
    <property type="entry name" value="MYB DOMAIN PROTEIN 55"/>
    <property type="match status" value="1"/>
</dbReference>
<accession>A0AAD2E521</accession>
<feature type="compositionally biased region" description="Polar residues" evidence="7">
    <location>
        <begin position="126"/>
        <end position="135"/>
    </location>
</feature>
<keyword evidence="5" id="KW-0804">Transcription</keyword>
<dbReference type="PROSITE" id="PS51294">
    <property type="entry name" value="HTH_MYB"/>
    <property type="match status" value="1"/>
</dbReference>
<organism evidence="10 11">
    <name type="scientific">Fraxinus pennsylvanica</name>
    <dbReference type="NCBI Taxonomy" id="56036"/>
    <lineage>
        <taxon>Eukaryota</taxon>
        <taxon>Viridiplantae</taxon>
        <taxon>Streptophyta</taxon>
        <taxon>Embryophyta</taxon>
        <taxon>Tracheophyta</taxon>
        <taxon>Spermatophyta</taxon>
        <taxon>Magnoliopsida</taxon>
        <taxon>eudicotyledons</taxon>
        <taxon>Gunneridae</taxon>
        <taxon>Pentapetalae</taxon>
        <taxon>asterids</taxon>
        <taxon>lamiids</taxon>
        <taxon>Lamiales</taxon>
        <taxon>Oleaceae</taxon>
        <taxon>Oleeae</taxon>
        <taxon>Fraxinus</taxon>
    </lineage>
</organism>
<evidence type="ECO:0000256" key="5">
    <source>
        <dbReference type="ARBA" id="ARBA00023163"/>
    </source>
</evidence>
<evidence type="ECO:0000256" key="7">
    <source>
        <dbReference type="SAM" id="MobiDB-lite"/>
    </source>
</evidence>
<protein>
    <submittedName>
        <fullName evidence="10">Uncharacterized protein</fullName>
    </submittedName>
</protein>
<dbReference type="InterPro" id="IPR001005">
    <property type="entry name" value="SANT/Myb"/>
</dbReference>
<feature type="domain" description="HTH myb-type" evidence="9">
    <location>
        <begin position="41"/>
        <end position="95"/>
    </location>
</feature>
<proteinExistence type="predicted"/>
<dbReference type="GO" id="GO:0003677">
    <property type="term" value="F:DNA binding"/>
    <property type="evidence" value="ECO:0007669"/>
    <property type="project" value="UniProtKB-KW"/>
</dbReference>